<dbReference type="GO" id="GO:0003676">
    <property type="term" value="F:nucleic acid binding"/>
    <property type="evidence" value="ECO:0007669"/>
    <property type="project" value="InterPro"/>
</dbReference>
<evidence type="ECO:0000313" key="1">
    <source>
        <dbReference type="EMBL" id="GFG33836.1"/>
    </source>
</evidence>
<sequence length="125" mass="14047">MDMEDHPLHMIIWRCVSASHVIGPYFFDGTVSGVSYPERWQNYVVPEFSNRGIIEQAWFLQHCATAHFTLTVHEVPRAALPGWWTGHGSATSALPVSWPSHSPGLTTPDKSLWGIIKEKVAGYRC</sequence>
<dbReference type="OrthoDB" id="7902892at2759"/>
<dbReference type="EMBL" id="BLKM01008479">
    <property type="protein sequence ID" value="GFG33836.1"/>
    <property type="molecule type" value="Genomic_DNA"/>
</dbReference>
<dbReference type="Proteomes" id="UP000502823">
    <property type="component" value="Unassembled WGS sequence"/>
</dbReference>
<accession>A0A6L2PN54</accession>
<dbReference type="PANTHER" id="PTHR47326">
    <property type="entry name" value="TRANSPOSABLE ELEMENT TC3 TRANSPOSASE-LIKE PROTEIN"/>
    <property type="match status" value="1"/>
</dbReference>
<organism evidence="1 2">
    <name type="scientific">Coptotermes formosanus</name>
    <name type="common">Formosan subterranean termite</name>
    <dbReference type="NCBI Taxonomy" id="36987"/>
    <lineage>
        <taxon>Eukaryota</taxon>
        <taxon>Metazoa</taxon>
        <taxon>Ecdysozoa</taxon>
        <taxon>Arthropoda</taxon>
        <taxon>Hexapoda</taxon>
        <taxon>Insecta</taxon>
        <taxon>Pterygota</taxon>
        <taxon>Neoptera</taxon>
        <taxon>Polyneoptera</taxon>
        <taxon>Dictyoptera</taxon>
        <taxon>Blattodea</taxon>
        <taxon>Blattoidea</taxon>
        <taxon>Termitoidae</taxon>
        <taxon>Rhinotermitidae</taxon>
        <taxon>Coptotermes</taxon>
    </lineage>
</organism>
<name>A0A6L2PN54_COPFO</name>
<dbReference type="Gene3D" id="3.30.420.10">
    <property type="entry name" value="Ribonuclease H-like superfamily/Ribonuclease H"/>
    <property type="match status" value="1"/>
</dbReference>
<dbReference type="InterPro" id="IPR036397">
    <property type="entry name" value="RNaseH_sf"/>
</dbReference>
<dbReference type="InParanoid" id="A0A6L2PN54"/>
<gene>
    <name evidence="1" type="ORF">Cfor_11040</name>
</gene>
<proteinExistence type="predicted"/>
<comment type="caution">
    <text evidence="1">The sequence shown here is derived from an EMBL/GenBank/DDBJ whole genome shotgun (WGS) entry which is preliminary data.</text>
</comment>
<reference evidence="2" key="1">
    <citation type="submission" date="2020-01" db="EMBL/GenBank/DDBJ databases">
        <title>Draft genome sequence of the Termite Coptotermes fromosanus.</title>
        <authorList>
            <person name="Itakura S."/>
            <person name="Yosikawa Y."/>
            <person name="Umezawa K."/>
        </authorList>
    </citation>
    <scope>NUCLEOTIDE SEQUENCE [LARGE SCALE GENOMIC DNA]</scope>
</reference>
<dbReference type="PANTHER" id="PTHR47326:SF1">
    <property type="entry name" value="HTH PSQ-TYPE DOMAIN-CONTAINING PROTEIN"/>
    <property type="match status" value="1"/>
</dbReference>
<protein>
    <submittedName>
        <fullName evidence="1">Uncharacterized protein</fullName>
    </submittedName>
</protein>
<evidence type="ECO:0000313" key="2">
    <source>
        <dbReference type="Proteomes" id="UP000502823"/>
    </source>
</evidence>
<dbReference type="AlphaFoldDB" id="A0A6L2PN54"/>
<keyword evidence="2" id="KW-1185">Reference proteome</keyword>